<dbReference type="Pfam" id="PF00686">
    <property type="entry name" value="CBM_20"/>
    <property type="match status" value="1"/>
</dbReference>
<evidence type="ECO:0000313" key="3">
    <source>
        <dbReference type="Proteomes" id="UP000812277"/>
    </source>
</evidence>
<dbReference type="PANTHER" id="PTHR15048">
    <property type="entry name" value="STARCH-BINDING DOMAIN-CONTAINING PROTEIN 1"/>
    <property type="match status" value="1"/>
</dbReference>
<dbReference type="PANTHER" id="PTHR15048:SF0">
    <property type="entry name" value="STARCH-BINDING DOMAIN-CONTAINING PROTEIN 1"/>
    <property type="match status" value="1"/>
</dbReference>
<dbReference type="PROSITE" id="PS51166">
    <property type="entry name" value="CBM20"/>
    <property type="match status" value="1"/>
</dbReference>
<dbReference type="SUPFAM" id="SSF49452">
    <property type="entry name" value="Starch-binding domain-like"/>
    <property type="match status" value="1"/>
</dbReference>
<dbReference type="RefSeq" id="WP_219872154.1">
    <property type="nucleotide sequence ID" value="NZ_JAHZIJ010000004.1"/>
</dbReference>
<sequence length="489" mass="51784">VSNGRITGNLGSGKIAVLYEAAAPVPAISIDKQEGGFYTDALNVKMTYTGSDTATYSVNNGTPVTFSSGTTATFGAGAAFGTAFVLKITSSNSAGQAVKTYTFTKEDPNAALKVHFYKPAGWGTPNIYYYDESVTPTKIGVQWPGVAMKDDGNGWYSYQIPAWTKAQVIFNSGSNQVPGASQPGFQVTGEKWIKNNVVHSNNPDVTVVTPTVSIDKSEGAFTSDSLEVTLSYTNASTATYSLNGAAPVAFTSGQKVTIGAGDAFGSTYTLVVAAANADANTSKTYTFKKEQQQGITVRYYKPSNWGTPNIYVYDESVSPKKELAAWPGVAMKDDGNGWYSYTITGWNKANVIFNSNGQQAPAAQQAGYLVTQNSWINNGVISTQAPGDNQGDQLVSVTFNVKNATTVLGQNVYIVGSIAELGSWNPANAIGPGVSTNYPTWSITVKLPAGANIQFKAIKKNGSSVVWENGSNHSYTVSASNPVVDFNFQ</sequence>
<dbReference type="Proteomes" id="UP000812277">
    <property type="component" value="Unassembled WGS sequence"/>
</dbReference>
<dbReference type="InterPro" id="IPR002044">
    <property type="entry name" value="CBM20"/>
</dbReference>
<dbReference type="InterPro" id="IPR031965">
    <property type="entry name" value="CBM26"/>
</dbReference>
<name>A0ABS7D4U7_9BACL</name>
<dbReference type="EMBL" id="JAHZIJ010000004">
    <property type="protein sequence ID" value="MBW7474940.1"/>
    <property type="molecule type" value="Genomic_DNA"/>
</dbReference>
<dbReference type="SMART" id="SM01065">
    <property type="entry name" value="CBM_2"/>
    <property type="match status" value="1"/>
</dbReference>
<gene>
    <name evidence="2" type="ORF">K0T92_09300</name>
</gene>
<protein>
    <submittedName>
        <fullName evidence="2">Starch-binding protein</fullName>
    </submittedName>
</protein>
<dbReference type="Gene3D" id="2.60.40.10">
    <property type="entry name" value="Immunoglobulins"/>
    <property type="match status" value="3"/>
</dbReference>
<feature type="domain" description="CBM20" evidence="1">
    <location>
        <begin position="389"/>
        <end position="489"/>
    </location>
</feature>
<organism evidence="2 3">
    <name type="scientific">Paenibacillus oenotherae</name>
    <dbReference type="NCBI Taxonomy" id="1435645"/>
    <lineage>
        <taxon>Bacteria</taxon>
        <taxon>Bacillati</taxon>
        <taxon>Bacillota</taxon>
        <taxon>Bacilli</taxon>
        <taxon>Bacillales</taxon>
        <taxon>Paenibacillaceae</taxon>
        <taxon>Paenibacillus</taxon>
    </lineage>
</organism>
<comment type="caution">
    <text evidence="2">The sequence shown here is derived from an EMBL/GenBank/DDBJ whole genome shotgun (WGS) entry which is preliminary data.</text>
</comment>
<accession>A0ABS7D4U7</accession>
<dbReference type="InterPro" id="IPR013783">
    <property type="entry name" value="Ig-like_fold"/>
</dbReference>
<reference evidence="2 3" key="1">
    <citation type="submission" date="2021-07" db="EMBL/GenBank/DDBJ databases">
        <title>Paenibacillus radiodurans sp. nov., isolated from the southeastern edge of Tengger Desert.</title>
        <authorList>
            <person name="Zhang G."/>
        </authorList>
    </citation>
    <scope>NUCLEOTIDE SEQUENCE [LARGE SCALE GENOMIC DNA]</scope>
    <source>
        <strain evidence="2 3">DT7-4</strain>
    </source>
</reference>
<dbReference type="InterPro" id="IPR013784">
    <property type="entry name" value="Carb-bd-like_fold"/>
</dbReference>
<evidence type="ECO:0000313" key="2">
    <source>
        <dbReference type="EMBL" id="MBW7474940.1"/>
    </source>
</evidence>
<dbReference type="Pfam" id="PF16738">
    <property type="entry name" value="CBM26"/>
    <property type="match status" value="2"/>
</dbReference>
<feature type="non-terminal residue" evidence="2">
    <location>
        <position position="1"/>
    </location>
</feature>
<evidence type="ECO:0000259" key="1">
    <source>
        <dbReference type="PROSITE" id="PS51166"/>
    </source>
</evidence>
<proteinExistence type="predicted"/>
<keyword evidence="3" id="KW-1185">Reference proteome</keyword>